<gene>
    <name evidence="8" type="ORF">Sjap_006291</name>
</gene>
<evidence type="ECO:0000256" key="4">
    <source>
        <dbReference type="ARBA" id="ARBA00022737"/>
    </source>
</evidence>
<dbReference type="EMBL" id="JBBNAE010000002">
    <property type="protein sequence ID" value="KAK9146388.1"/>
    <property type="molecule type" value="Genomic_DNA"/>
</dbReference>
<proteinExistence type="inferred from homology"/>
<keyword evidence="4" id="KW-0677">Repeat</keyword>
<dbReference type="PANTHER" id="PTHR11246">
    <property type="entry name" value="PRE-MRNA SPLICING FACTOR"/>
    <property type="match status" value="1"/>
</dbReference>
<keyword evidence="6" id="KW-0539">Nucleus</keyword>
<dbReference type="GO" id="GO:0071007">
    <property type="term" value="C:U2-type catalytic step 2 spliceosome"/>
    <property type="evidence" value="ECO:0007669"/>
    <property type="project" value="TreeGrafter"/>
</dbReference>
<reference evidence="8 9" key="1">
    <citation type="submission" date="2024-01" db="EMBL/GenBank/DDBJ databases">
        <title>Genome assemblies of Stephania.</title>
        <authorList>
            <person name="Yang L."/>
        </authorList>
    </citation>
    <scope>NUCLEOTIDE SEQUENCE [LARGE SCALE GENOMIC DNA]</scope>
    <source>
        <strain evidence="8">QJT</strain>
        <tissue evidence="8">Leaf</tissue>
    </source>
</reference>
<keyword evidence="9" id="KW-1185">Reference proteome</keyword>
<evidence type="ECO:0000259" key="7">
    <source>
        <dbReference type="Pfam" id="PF23231"/>
    </source>
</evidence>
<dbReference type="InterPro" id="IPR045075">
    <property type="entry name" value="Syf1-like"/>
</dbReference>
<dbReference type="Proteomes" id="UP001417504">
    <property type="component" value="Unassembled WGS sequence"/>
</dbReference>
<dbReference type="GO" id="GO:0000245">
    <property type="term" value="P:spliceosomal complex assembly"/>
    <property type="evidence" value="ECO:0007669"/>
    <property type="project" value="TreeGrafter"/>
</dbReference>
<comment type="caution">
    <text evidence="8">The sequence shown here is derived from an EMBL/GenBank/DDBJ whole genome shotgun (WGS) entry which is preliminary data.</text>
</comment>
<name>A0AAP0K739_9MAGN</name>
<evidence type="ECO:0000313" key="8">
    <source>
        <dbReference type="EMBL" id="KAK9146388.1"/>
    </source>
</evidence>
<dbReference type="InterPro" id="IPR011990">
    <property type="entry name" value="TPR-like_helical_dom_sf"/>
</dbReference>
<evidence type="ECO:0000256" key="1">
    <source>
        <dbReference type="ARBA" id="ARBA00004123"/>
    </source>
</evidence>
<evidence type="ECO:0000256" key="2">
    <source>
        <dbReference type="ARBA" id="ARBA00008644"/>
    </source>
</evidence>
<organism evidence="8 9">
    <name type="scientific">Stephania japonica</name>
    <dbReference type="NCBI Taxonomy" id="461633"/>
    <lineage>
        <taxon>Eukaryota</taxon>
        <taxon>Viridiplantae</taxon>
        <taxon>Streptophyta</taxon>
        <taxon>Embryophyta</taxon>
        <taxon>Tracheophyta</taxon>
        <taxon>Spermatophyta</taxon>
        <taxon>Magnoliopsida</taxon>
        <taxon>Ranunculales</taxon>
        <taxon>Menispermaceae</taxon>
        <taxon>Menispermoideae</taxon>
        <taxon>Cissampelideae</taxon>
        <taxon>Stephania</taxon>
    </lineage>
</organism>
<evidence type="ECO:0000256" key="6">
    <source>
        <dbReference type="ARBA" id="ARBA00023242"/>
    </source>
</evidence>
<feature type="domain" description="Pre-mRNA-splicing factor Syf1/CRNKL1-like C-terminal HAT-repeats" evidence="7">
    <location>
        <begin position="6"/>
        <end position="90"/>
    </location>
</feature>
<dbReference type="GO" id="GO:0000974">
    <property type="term" value="C:Prp19 complex"/>
    <property type="evidence" value="ECO:0007669"/>
    <property type="project" value="TreeGrafter"/>
</dbReference>
<dbReference type="SMART" id="SM00386">
    <property type="entry name" value="HAT"/>
    <property type="match status" value="2"/>
</dbReference>
<dbReference type="PANTHER" id="PTHR11246:SF3">
    <property type="entry name" value="CROOKED NECK-LIKE PROTEIN 1"/>
    <property type="match status" value="1"/>
</dbReference>
<keyword evidence="3" id="KW-0507">mRNA processing</keyword>
<dbReference type="GO" id="GO:0071014">
    <property type="term" value="C:post-mRNA release spliceosomal complex"/>
    <property type="evidence" value="ECO:0007669"/>
    <property type="project" value="TreeGrafter"/>
</dbReference>
<keyword evidence="5" id="KW-0508">mRNA splicing</keyword>
<evidence type="ECO:0000256" key="5">
    <source>
        <dbReference type="ARBA" id="ARBA00023187"/>
    </source>
</evidence>
<dbReference type="Pfam" id="PF23231">
    <property type="entry name" value="HAT_Syf1_CNRKL1_C"/>
    <property type="match status" value="1"/>
</dbReference>
<comment type="subcellular location">
    <subcellularLocation>
        <location evidence="1">Nucleus</location>
    </subcellularLocation>
</comment>
<evidence type="ECO:0000313" key="9">
    <source>
        <dbReference type="Proteomes" id="UP001417504"/>
    </source>
</evidence>
<comment type="similarity">
    <text evidence="2">Belongs to the crooked-neck family.</text>
</comment>
<dbReference type="GO" id="GO:0071011">
    <property type="term" value="C:precatalytic spliceosome"/>
    <property type="evidence" value="ECO:0007669"/>
    <property type="project" value="TreeGrafter"/>
</dbReference>
<protein>
    <recommendedName>
        <fullName evidence="7">Pre-mRNA-splicing factor Syf1/CRNKL1-like C-terminal HAT-repeats domain-containing protein</fullName>
    </recommendedName>
</protein>
<evidence type="ECO:0000256" key="3">
    <source>
        <dbReference type="ARBA" id="ARBA00022664"/>
    </source>
</evidence>
<dbReference type="SUPFAM" id="SSF48452">
    <property type="entry name" value="TPR-like"/>
    <property type="match status" value="1"/>
</dbReference>
<sequence>MKNGEIARARDCYERAVEKLADDEEVEQLFVAFAEFEEKCKETERARFIYKYALHHIPNARVEDMYKKYFAFEKQYGDREGIEDAIVGKRRFQYEEELRLVCILLDLKLFLIFENHQVSSCSMEQSSLRIPAIYFILSRLKTITAMYDIPACKSHVSAKGT</sequence>
<dbReference type="Gene3D" id="1.25.40.10">
    <property type="entry name" value="Tetratricopeptide repeat domain"/>
    <property type="match status" value="1"/>
</dbReference>
<accession>A0AAP0K739</accession>
<dbReference type="InterPro" id="IPR003107">
    <property type="entry name" value="HAT"/>
</dbReference>
<dbReference type="InterPro" id="IPR055430">
    <property type="entry name" value="HAT_Syf1_CNRKL1_C"/>
</dbReference>
<dbReference type="AlphaFoldDB" id="A0AAP0K739"/>